<protein>
    <submittedName>
        <fullName evidence="2">Uncharacterized protein</fullName>
    </submittedName>
</protein>
<dbReference type="EMBL" id="CP159578">
    <property type="protein sequence ID" value="XCJ78006.1"/>
    <property type="molecule type" value="Genomic_DNA"/>
</dbReference>
<reference evidence="2" key="1">
    <citation type="submission" date="2024-06" db="EMBL/GenBank/DDBJ databases">
        <title>Complete genome of Salinicola endophyticus HNIBRBA4755.</title>
        <authorList>
            <person name="Shin S.Y."/>
            <person name="Kang H."/>
            <person name="Song J."/>
        </authorList>
    </citation>
    <scope>NUCLEOTIDE SEQUENCE</scope>
    <source>
        <strain evidence="2">HNIBRBA4755</strain>
    </source>
</reference>
<evidence type="ECO:0000256" key="1">
    <source>
        <dbReference type="SAM" id="Phobius"/>
    </source>
</evidence>
<dbReference type="AlphaFoldDB" id="A0AB74UBY0"/>
<sequence>MIQTMLILAVIFIGVAFAVYQVYDIYYAQNVGDDEALAVREGAGRASASESAFAALRGVFPERLVSAAQRDETLSRNPEPLLRRRKSIVLEQGVKIRYLSLWTGRPVAHDWRKALLIVVLVDCLIAMFLGGLSLYTVAYEVPGATFAWMNDPVVILVLLALVILLTHAVAKLDLYLHDLYRIGRLNRYLA</sequence>
<keyword evidence="1" id="KW-0812">Transmembrane</keyword>
<evidence type="ECO:0000313" key="2">
    <source>
        <dbReference type="EMBL" id="XCJ78006.1"/>
    </source>
</evidence>
<feature type="transmembrane region" description="Helical" evidence="1">
    <location>
        <begin position="114"/>
        <end position="135"/>
    </location>
</feature>
<organism evidence="2">
    <name type="scientific">Salinicola endophyticus</name>
    <dbReference type="NCBI Taxonomy" id="1949083"/>
    <lineage>
        <taxon>Bacteria</taxon>
        <taxon>Pseudomonadati</taxon>
        <taxon>Pseudomonadota</taxon>
        <taxon>Gammaproteobacteria</taxon>
        <taxon>Oceanospirillales</taxon>
        <taxon>Halomonadaceae</taxon>
        <taxon>Salinicola</taxon>
    </lineage>
</organism>
<name>A0AB74UBY0_9GAMM</name>
<accession>A0AB74UBY0</accession>
<dbReference type="RefSeq" id="WP_353979028.1">
    <property type="nucleotide sequence ID" value="NZ_CP159578.1"/>
</dbReference>
<gene>
    <name evidence="2" type="ORF">ABV408_11170</name>
</gene>
<keyword evidence="1" id="KW-0472">Membrane</keyword>
<feature type="transmembrane region" description="Helical" evidence="1">
    <location>
        <begin position="155"/>
        <end position="176"/>
    </location>
</feature>
<feature type="transmembrane region" description="Helical" evidence="1">
    <location>
        <begin position="6"/>
        <end position="23"/>
    </location>
</feature>
<proteinExistence type="predicted"/>
<keyword evidence="1" id="KW-1133">Transmembrane helix</keyword>